<dbReference type="InterPro" id="IPR036875">
    <property type="entry name" value="Znf_CCHC_sf"/>
</dbReference>
<evidence type="ECO:0000259" key="2">
    <source>
        <dbReference type="PROSITE" id="PS50158"/>
    </source>
</evidence>
<dbReference type="PROSITE" id="PS50158">
    <property type="entry name" value="ZF_CCHC"/>
    <property type="match status" value="1"/>
</dbReference>
<protein>
    <recommendedName>
        <fullName evidence="2">CCHC-type domain-containing protein</fullName>
    </recommendedName>
</protein>
<dbReference type="GO" id="GO:0008270">
    <property type="term" value="F:zinc ion binding"/>
    <property type="evidence" value="ECO:0007669"/>
    <property type="project" value="UniProtKB-KW"/>
</dbReference>
<dbReference type="GO" id="GO:0003676">
    <property type="term" value="F:nucleic acid binding"/>
    <property type="evidence" value="ECO:0007669"/>
    <property type="project" value="InterPro"/>
</dbReference>
<evidence type="ECO:0000313" key="4">
    <source>
        <dbReference type="Proteomes" id="UP000198211"/>
    </source>
</evidence>
<dbReference type="InterPro" id="IPR001878">
    <property type="entry name" value="Znf_CCHC"/>
</dbReference>
<dbReference type="SUPFAM" id="SSF57756">
    <property type="entry name" value="Retrovirus zinc finger-like domains"/>
    <property type="match status" value="1"/>
</dbReference>
<dbReference type="Proteomes" id="UP000198211">
    <property type="component" value="Unassembled WGS sequence"/>
</dbReference>
<name>A0A225VSL7_9STRA</name>
<keyword evidence="4" id="KW-1185">Reference proteome</keyword>
<dbReference type="Gene3D" id="4.10.60.10">
    <property type="entry name" value="Zinc finger, CCHC-type"/>
    <property type="match status" value="1"/>
</dbReference>
<dbReference type="EMBL" id="NBNE01003120">
    <property type="protein sequence ID" value="OWZ08531.1"/>
    <property type="molecule type" value="Genomic_DNA"/>
</dbReference>
<proteinExistence type="predicted"/>
<keyword evidence="1" id="KW-0862">Zinc</keyword>
<evidence type="ECO:0000313" key="3">
    <source>
        <dbReference type="EMBL" id="OWZ08531.1"/>
    </source>
</evidence>
<evidence type="ECO:0000256" key="1">
    <source>
        <dbReference type="PROSITE-ProRule" id="PRU00047"/>
    </source>
</evidence>
<sequence>MLSLGTLVTAQEATDGSDVNMESARGLVPAGTGSRLKRQHWKDLEQELQQTTAVISFSMTGSSTVVDECTITLQHFRRDILEVCRTKGVLFEDNQLADGLTTKRPMFTGSNNTNLTLNELEYINCNRVSFAQLREIFRRWAGKTSSWSLMPRILTCTTSDKTTNVVLPTVFKLLRTQRQTQCTPSVYISQVSAERIRYRLHRQDEFKVGIFGVRIEMRPKNIEHIFLDNELGNIRGSRALFAIGYCSSKDQMENILQKFGPDAANPFKHKNISMSIKQWDANPPQRKCYECNEPGHFRFNCPRRNRVNSALPLPGASTAVTTVGSQACVVPMGGSGIDFTEEYIEKKLDQLT</sequence>
<dbReference type="SMART" id="SM00343">
    <property type="entry name" value="ZnF_C2HC"/>
    <property type="match status" value="1"/>
</dbReference>
<accession>A0A225VSL7</accession>
<keyword evidence="1" id="KW-0863">Zinc-finger</keyword>
<dbReference type="AlphaFoldDB" id="A0A225VSL7"/>
<dbReference type="Pfam" id="PF00098">
    <property type="entry name" value="zf-CCHC"/>
    <property type="match status" value="1"/>
</dbReference>
<feature type="domain" description="CCHC-type" evidence="2">
    <location>
        <begin position="286"/>
        <end position="303"/>
    </location>
</feature>
<reference evidence="4" key="1">
    <citation type="submission" date="2017-03" db="EMBL/GenBank/DDBJ databases">
        <title>Phytopthora megakarya and P. palmivora, two closely related causual agents of cacao black pod achieved similar genome size and gene model numbers by different mechanisms.</title>
        <authorList>
            <person name="Ali S."/>
            <person name="Shao J."/>
            <person name="Larry D.J."/>
            <person name="Kronmiller B."/>
            <person name="Shen D."/>
            <person name="Strem M.D."/>
            <person name="Melnick R.L."/>
            <person name="Guiltinan M.J."/>
            <person name="Tyler B.M."/>
            <person name="Meinhardt L.W."/>
            <person name="Bailey B.A."/>
        </authorList>
    </citation>
    <scope>NUCLEOTIDE SEQUENCE [LARGE SCALE GENOMIC DNA]</scope>
    <source>
        <strain evidence="4">zdho120</strain>
    </source>
</reference>
<organism evidence="3 4">
    <name type="scientific">Phytophthora megakarya</name>
    <dbReference type="NCBI Taxonomy" id="4795"/>
    <lineage>
        <taxon>Eukaryota</taxon>
        <taxon>Sar</taxon>
        <taxon>Stramenopiles</taxon>
        <taxon>Oomycota</taxon>
        <taxon>Peronosporomycetes</taxon>
        <taxon>Peronosporales</taxon>
        <taxon>Peronosporaceae</taxon>
        <taxon>Phytophthora</taxon>
    </lineage>
</organism>
<comment type="caution">
    <text evidence="3">The sequence shown here is derived from an EMBL/GenBank/DDBJ whole genome shotgun (WGS) entry which is preliminary data.</text>
</comment>
<gene>
    <name evidence="3" type="ORF">PHMEG_00018911</name>
</gene>
<keyword evidence="1" id="KW-0479">Metal-binding</keyword>